<sequence length="102" mass="11600">MESEREGGAIECRLVRVRGRVQGVGYRYACIQQARVLGLTGWVRNRKDYSVEAMLQGTPEQLASMCAWMERDVPGARVEHIEASEVRPPFERFEGFEQLPTA</sequence>
<comment type="caution">
    <text evidence="7">The sequence shown here is derived from an EMBL/GenBank/DDBJ whole genome shotgun (WGS) entry which is preliminary data.</text>
</comment>
<feature type="domain" description="Acylphosphatase-like" evidence="6">
    <location>
        <begin position="12"/>
        <end position="100"/>
    </location>
</feature>
<reference evidence="7 8" key="1">
    <citation type="submission" date="2019-03" db="EMBL/GenBank/DDBJ databases">
        <title>Ramlibacter henchirensis DSM 14656, whole genome shotgun sequence.</title>
        <authorList>
            <person name="Zhang X."/>
            <person name="Feng G."/>
            <person name="Zhu H."/>
        </authorList>
    </citation>
    <scope>NUCLEOTIDE SEQUENCE [LARGE SCALE GENOMIC DNA]</scope>
    <source>
        <strain evidence="7 8">DSM 14656</strain>
    </source>
</reference>
<dbReference type="GO" id="GO:0003998">
    <property type="term" value="F:acylphosphatase activity"/>
    <property type="evidence" value="ECO:0007669"/>
    <property type="project" value="UniProtKB-EC"/>
</dbReference>
<evidence type="ECO:0000256" key="4">
    <source>
        <dbReference type="PROSITE-ProRule" id="PRU00520"/>
    </source>
</evidence>
<organism evidence="7 8">
    <name type="scientific">Ramlibacter henchirensis</name>
    <dbReference type="NCBI Taxonomy" id="204072"/>
    <lineage>
        <taxon>Bacteria</taxon>
        <taxon>Pseudomonadati</taxon>
        <taxon>Pseudomonadota</taxon>
        <taxon>Betaproteobacteria</taxon>
        <taxon>Burkholderiales</taxon>
        <taxon>Comamonadaceae</taxon>
        <taxon>Ramlibacter</taxon>
    </lineage>
</organism>
<keyword evidence="8" id="KW-1185">Reference proteome</keyword>
<dbReference type="EC" id="3.6.1.7" evidence="2 4"/>
<evidence type="ECO:0000313" key="7">
    <source>
        <dbReference type="EMBL" id="TFZ06173.1"/>
    </source>
</evidence>
<protein>
    <recommendedName>
        <fullName evidence="2 4">acylphosphatase</fullName>
        <ecNumber evidence="2 4">3.6.1.7</ecNumber>
    </recommendedName>
</protein>
<keyword evidence="4" id="KW-0378">Hydrolase</keyword>
<name>A0A4Z0C3S0_9BURK</name>
<dbReference type="InterPro" id="IPR036046">
    <property type="entry name" value="Acylphosphatase-like_dom_sf"/>
</dbReference>
<dbReference type="InterPro" id="IPR001792">
    <property type="entry name" value="Acylphosphatase-like_dom"/>
</dbReference>
<dbReference type="Proteomes" id="UP000298180">
    <property type="component" value="Unassembled WGS sequence"/>
</dbReference>
<gene>
    <name evidence="7" type="ORF">EZ313_05890</name>
</gene>
<comment type="similarity">
    <text evidence="1 5">Belongs to the acylphosphatase family.</text>
</comment>
<comment type="catalytic activity">
    <reaction evidence="3 4">
        <text>an acyl phosphate + H2O = a carboxylate + phosphate + H(+)</text>
        <dbReference type="Rhea" id="RHEA:14965"/>
        <dbReference type="ChEBI" id="CHEBI:15377"/>
        <dbReference type="ChEBI" id="CHEBI:15378"/>
        <dbReference type="ChEBI" id="CHEBI:29067"/>
        <dbReference type="ChEBI" id="CHEBI:43474"/>
        <dbReference type="ChEBI" id="CHEBI:59918"/>
        <dbReference type="EC" id="3.6.1.7"/>
    </reaction>
</comment>
<dbReference type="RefSeq" id="WP_135262260.1">
    <property type="nucleotide sequence ID" value="NZ_SMLM01000001.1"/>
</dbReference>
<evidence type="ECO:0000313" key="8">
    <source>
        <dbReference type="Proteomes" id="UP000298180"/>
    </source>
</evidence>
<evidence type="ECO:0000259" key="6">
    <source>
        <dbReference type="PROSITE" id="PS51160"/>
    </source>
</evidence>
<feature type="active site" evidence="4">
    <location>
        <position position="45"/>
    </location>
</feature>
<dbReference type="Gene3D" id="3.30.70.100">
    <property type="match status" value="1"/>
</dbReference>
<evidence type="ECO:0000256" key="2">
    <source>
        <dbReference type="ARBA" id="ARBA00012150"/>
    </source>
</evidence>
<feature type="active site" evidence="4">
    <location>
        <position position="27"/>
    </location>
</feature>
<dbReference type="SUPFAM" id="SSF54975">
    <property type="entry name" value="Acylphosphatase/BLUF domain-like"/>
    <property type="match status" value="1"/>
</dbReference>
<dbReference type="OrthoDB" id="5295388at2"/>
<accession>A0A4Z0C3S0</accession>
<dbReference type="PANTHER" id="PTHR47268">
    <property type="entry name" value="ACYLPHOSPHATASE"/>
    <property type="match status" value="1"/>
</dbReference>
<dbReference type="PANTHER" id="PTHR47268:SF4">
    <property type="entry name" value="ACYLPHOSPHATASE"/>
    <property type="match status" value="1"/>
</dbReference>
<dbReference type="InterPro" id="IPR020456">
    <property type="entry name" value="Acylphosphatase"/>
</dbReference>
<dbReference type="Pfam" id="PF00708">
    <property type="entry name" value="Acylphosphatase"/>
    <property type="match status" value="1"/>
</dbReference>
<evidence type="ECO:0000256" key="5">
    <source>
        <dbReference type="RuleBase" id="RU004168"/>
    </source>
</evidence>
<evidence type="ECO:0000256" key="1">
    <source>
        <dbReference type="ARBA" id="ARBA00005614"/>
    </source>
</evidence>
<dbReference type="AlphaFoldDB" id="A0A4Z0C3S0"/>
<evidence type="ECO:0000256" key="3">
    <source>
        <dbReference type="ARBA" id="ARBA00047645"/>
    </source>
</evidence>
<proteinExistence type="inferred from homology"/>
<dbReference type="PRINTS" id="PR00112">
    <property type="entry name" value="ACYLPHPHTASE"/>
</dbReference>
<dbReference type="PROSITE" id="PS51160">
    <property type="entry name" value="ACYLPHOSPHATASE_3"/>
    <property type="match status" value="1"/>
</dbReference>
<dbReference type="EMBL" id="SMLM01000001">
    <property type="protein sequence ID" value="TFZ06173.1"/>
    <property type="molecule type" value="Genomic_DNA"/>
</dbReference>